<evidence type="ECO:0000256" key="7">
    <source>
        <dbReference type="ARBA" id="ARBA00022753"/>
    </source>
</evidence>
<protein>
    <recommendedName>
        <fullName evidence="14">Cation-transporting ATPase</fullName>
        <ecNumber evidence="14">7.2.2.-</ecNumber>
    </recommendedName>
</protein>
<dbReference type="EMBL" id="KZ308222">
    <property type="protein sequence ID" value="KAG8225089.1"/>
    <property type="molecule type" value="Genomic_DNA"/>
</dbReference>
<organism evidence="19 20">
    <name type="scientific">Ladona fulva</name>
    <name type="common">Scarce chaser dragonfly</name>
    <name type="synonym">Libellula fulva</name>
    <dbReference type="NCBI Taxonomy" id="123851"/>
    <lineage>
        <taxon>Eukaryota</taxon>
        <taxon>Metazoa</taxon>
        <taxon>Ecdysozoa</taxon>
        <taxon>Arthropoda</taxon>
        <taxon>Hexapoda</taxon>
        <taxon>Insecta</taxon>
        <taxon>Pterygota</taxon>
        <taxon>Palaeoptera</taxon>
        <taxon>Odonata</taxon>
        <taxon>Epiprocta</taxon>
        <taxon>Anisoptera</taxon>
        <taxon>Libelluloidea</taxon>
        <taxon>Libellulidae</taxon>
        <taxon>Ladona</taxon>
    </lineage>
</organism>
<evidence type="ECO:0000256" key="10">
    <source>
        <dbReference type="ARBA" id="ARBA00022967"/>
    </source>
</evidence>
<dbReference type="InterPro" id="IPR036412">
    <property type="entry name" value="HAD-like_sf"/>
</dbReference>
<evidence type="ECO:0000256" key="11">
    <source>
        <dbReference type="ARBA" id="ARBA00022989"/>
    </source>
</evidence>
<feature type="transmembrane region" description="Helical" evidence="14">
    <location>
        <begin position="77"/>
        <end position="98"/>
    </location>
</feature>
<evidence type="ECO:0000259" key="16">
    <source>
        <dbReference type="Pfam" id="PF00122"/>
    </source>
</evidence>
<dbReference type="Gene3D" id="1.20.1110.10">
    <property type="entry name" value="Calcium-transporting ATPase, transmembrane domain"/>
    <property type="match status" value="2"/>
</dbReference>
<feature type="transmembrane region" description="Helical" evidence="14">
    <location>
        <begin position="1222"/>
        <end position="1240"/>
    </location>
</feature>
<dbReference type="Gene3D" id="3.40.1110.10">
    <property type="entry name" value="Calcium-transporting ATPase, cytoplasmic domain N"/>
    <property type="match status" value="1"/>
</dbReference>
<evidence type="ECO:0000313" key="19">
    <source>
        <dbReference type="EMBL" id="KAG8225089.1"/>
    </source>
</evidence>
<reference evidence="19" key="2">
    <citation type="submission" date="2017-10" db="EMBL/GenBank/DDBJ databases">
        <title>Ladona fulva Genome sequencing and assembly.</title>
        <authorList>
            <person name="Murali S."/>
            <person name="Richards S."/>
            <person name="Bandaranaike D."/>
            <person name="Bellair M."/>
            <person name="Blankenburg K."/>
            <person name="Chao H."/>
            <person name="Dinh H."/>
            <person name="Doddapaneni H."/>
            <person name="Dugan-Rocha S."/>
            <person name="Elkadiri S."/>
            <person name="Gnanaolivu R."/>
            <person name="Hernandez B."/>
            <person name="Skinner E."/>
            <person name="Javaid M."/>
            <person name="Lee S."/>
            <person name="Li M."/>
            <person name="Ming W."/>
            <person name="Munidasa M."/>
            <person name="Muniz J."/>
            <person name="Nguyen L."/>
            <person name="Hughes D."/>
            <person name="Osuji N."/>
            <person name="Pu L.-L."/>
            <person name="Puazo M."/>
            <person name="Qu C."/>
            <person name="Quiroz J."/>
            <person name="Raj R."/>
            <person name="Weissenberger G."/>
            <person name="Xin Y."/>
            <person name="Zou X."/>
            <person name="Han Y."/>
            <person name="Worley K."/>
            <person name="Muzny D."/>
            <person name="Gibbs R."/>
        </authorList>
    </citation>
    <scope>NUCLEOTIDE SEQUENCE</scope>
    <source>
        <strain evidence="19">Sampled in the wild</strain>
    </source>
</reference>
<feature type="domain" description="P5B-type ATPase N-terminal" evidence="18">
    <location>
        <begin position="64"/>
        <end position="163"/>
    </location>
</feature>
<dbReference type="InterPro" id="IPR004014">
    <property type="entry name" value="ATPase_P-typ_cation-transptr_N"/>
</dbReference>
<comment type="similarity">
    <text evidence="2 14">Belongs to the cation transport ATPase (P-type) (TC 3.A.3) family. Type V subfamily.</text>
</comment>
<dbReference type="Gene3D" id="2.70.150.10">
    <property type="entry name" value="Calcium-transporting ATPase, cytoplasmic transduction domain A"/>
    <property type="match status" value="1"/>
</dbReference>
<dbReference type="SUPFAM" id="SSF81653">
    <property type="entry name" value="Calcium ATPase, transduction domain A"/>
    <property type="match status" value="1"/>
</dbReference>
<evidence type="ECO:0000256" key="14">
    <source>
        <dbReference type="RuleBase" id="RU362082"/>
    </source>
</evidence>
<dbReference type="SUPFAM" id="SSF56784">
    <property type="entry name" value="HAD-like"/>
    <property type="match status" value="1"/>
</dbReference>
<evidence type="ECO:0000256" key="4">
    <source>
        <dbReference type="ARBA" id="ARBA00022692"/>
    </source>
</evidence>
<dbReference type="SUPFAM" id="SSF81665">
    <property type="entry name" value="Calcium ATPase, transmembrane domain M"/>
    <property type="match status" value="1"/>
</dbReference>
<evidence type="ECO:0000256" key="2">
    <source>
        <dbReference type="ARBA" id="ARBA00006000"/>
    </source>
</evidence>
<dbReference type="PANTHER" id="PTHR45630:SF8">
    <property type="entry name" value="CATION-TRANSPORTING ATPASE"/>
    <property type="match status" value="1"/>
</dbReference>
<evidence type="ECO:0000256" key="1">
    <source>
        <dbReference type="ARBA" id="ARBA00004107"/>
    </source>
</evidence>
<evidence type="ECO:0000313" key="20">
    <source>
        <dbReference type="Proteomes" id="UP000792457"/>
    </source>
</evidence>
<keyword evidence="20" id="KW-1185">Reference proteome</keyword>
<evidence type="ECO:0000259" key="18">
    <source>
        <dbReference type="Pfam" id="PF12409"/>
    </source>
</evidence>
<feature type="region of interest" description="Disordered" evidence="15">
    <location>
        <begin position="147"/>
        <end position="168"/>
    </location>
</feature>
<dbReference type="InterPro" id="IPR023214">
    <property type="entry name" value="HAD_sf"/>
</dbReference>
<keyword evidence="9 14" id="KW-0460">Magnesium</keyword>
<keyword evidence="6 14" id="KW-0547">Nucleotide-binding</keyword>
<feature type="transmembrane region" description="Helical" evidence="14">
    <location>
        <begin position="1260"/>
        <end position="1280"/>
    </location>
</feature>
<dbReference type="InterPro" id="IPR008250">
    <property type="entry name" value="ATPase_P-typ_transduc_dom_A_sf"/>
</dbReference>
<feature type="transmembrane region" description="Helical" evidence="14">
    <location>
        <begin position="492"/>
        <end position="511"/>
    </location>
</feature>
<comment type="subcellular location">
    <subcellularLocation>
        <location evidence="1">Late endosome membrane</location>
        <topology evidence="1">Multi-pass membrane protein</topology>
    </subcellularLocation>
    <subcellularLocation>
        <location evidence="14">Membrane</location>
        <topology evidence="14">Multi-pass membrane protein</topology>
    </subcellularLocation>
</comment>
<dbReference type="GO" id="GO:0019829">
    <property type="term" value="F:ATPase-coupled monoatomic cation transmembrane transporter activity"/>
    <property type="evidence" value="ECO:0007669"/>
    <property type="project" value="UniProtKB-UniRule"/>
</dbReference>
<sequence>MGFQRNAYSRVSFGNRQVRRGGNVIQEGGDANEGEMAGMCNQGVTPSADIAPSQHGVHFINPGEEDQMQIYGYRPHMAMTFMAWAAIIATGGALRLIFHWWPHWMLYATHSQCKLADATTILCVEKYQKKYTCYHVKKVITISARDVESNTEEEGKSKKKSSRGKGGEVVTLETGIRSADDVITQDDQVLTELKETEILESAKLTLHLRGGIFKELESVRTFRCKKLIYVWDSEQEEFVRLTGLDGGVSPAALHCHSGLTIKEQALRRVVYGLNEIAVPVQSVLALLFLEVLNPFYVFQIFSFCLWFADDYFFYANQRNLRGTVASSDVVTVVRAVETRDETGEMLYQHEMIPTEQLVPGDVIVVPPHGCLMPCDAVLLSGNCIVNESMLTGESVPVTKTPLPFGHPGASSAYDPKDHSRHTLFCGTRVIQTRYYETHGSRDGKSGEDGRDGKRERVRAVVVRTGFLTAKGQLVRSIMYPPPVDFRFERDSYLFVAGLACVAAIGFIYTVISKTLRGVEGKEIALDSLDLVTIVVPPALPAAMTVGRLYAQGRLKDKGIFCISPRTINVAGAIDCVCFDKTGTLTEDGLDMWGVVPIAPDGPMVGGDDRWGNLDAPDVGKIRRFELPVKSVDRLPISDPLLVGMTSCHSITIIDGKLCGDPLDLKMFESTGWVIEEPDVDDTSKFDLIFPTVVKPAKPDLLSSHASQLDDEEGNSCPPLEVGIVRQFPFSSGLQRMSVVTRTLGSSHFDVFCKGSPEMILSLSKPESVPPDFGSVLHEYTRQGYRVLAIGGKRVSSRVSYAKVQRWSREDAENSLTLLGLIVMENRLKPETSGIIGMLRDACIRTIMVTGDNMLTALSVARDCGMVPANTSVVVVNAVASSVEDEKEIKARVYYTLPESSSAIPTYTPKHTNCQFTPTLEGHGEGDVKIPNSLNCLNHTGIEKSFDLEAGLGSRGNVDSKPNPVVFAVTGRTWDIVRDHYPEILPRLCVRGVVFARMSPDQKQQLVQELQSLGYCVAESSVASPFTSTDPNISCVPRVIREGRAALVTSVGVFKYMAAYSLTQFVSVMLLQSVDSNLTDMQFLYIDLFLITLSASFFGRTEAAEGGPLSPKAPLASLLSAPPILSLAGQVIVVIITQAAFFLLTKDQGLSHLWTATHEMPANASFIDGELDMNAPHAHHKSEWGPVENYSVFTVSMFQYIILAAVFSKGAPHRKSLHSNRGLLISLAAAIICSVLLTICPPDWLATSFELHVPHSNAPRFISLGLAFANFVIAIIIELLVDHLEASTSQHQRVCCREGSGPRHIEVEKGIEDEGVGWPPISREAVVQSPGTPPSLQPPPMALRVELVSDAPAWTPSMSYSPQHSVTPDIAMSP</sequence>
<dbReference type="InterPro" id="IPR047819">
    <property type="entry name" value="P5A-ATPase_N"/>
</dbReference>
<proteinExistence type="inferred from homology"/>
<dbReference type="NCBIfam" id="TIGR01657">
    <property type="entry name" value="P-ATPase-V"/>
    <property type="match status" value="1"/>
</dbReference>
<keyword evidence="3" id="KW-0597">Phosphoprotein</keyword>
<dbReference type="FunFam" id="1.20.1110.10:FF:000023">
    <property type="entry name" value="Cation-transporting ATPase"/>
    <property type="match status" value="1"/>
</dbReference>
<comment type="catalytic activity">
    <reaction evidence="13 14">
        <text>ATP + H2O = ADP + phosphate + H(+)</text>
        <dbReference type="Rhea" id="RHEA:13065"/>
        <dbReference type="ChEBI" id="CHEBI:15377"/>
        <dbReference type="ChEBI" id="CHEBI:15378"/>
        <dbReference type="ChEBI" id="CHEBI:30616"/>
        <dbReference type="ChEBI" id="CHEBI:43474"/>
        <dbReference type="ChEBI" id="CHEBI:456216"/>
    </reaction>
</comment>
<evidence type="ECO:0000256" key="13">
    <source>
        <dbReference type="ARBA" id="ARBA00049360"/>
    </source>
</evidence>
<feature type="transmembrane region" description="Helical" evidence="14">
    <location>
        <begin position="295"/>
        <end position="314"/>
    </location>
</feature>
<dbReference type="GO" id="GO:0046872">
    <property type="term" value="F:metal ion binding"/>
    <property type="evidence" value="ECO:0007669"/>
    <property type="project" value="UniProtKB-UniRule"/>
</dbReference>
<dbReference type="GO" id="GO:0140358">
    <property type="term" value="F:P-type transmembrane transporter activity"/>
    <property type="evidence" value="ECO:0007669"/>
    <property type="project" value="InterPro"/>
</dbReference>
<keyword evidence="11 14" id="KW-1133">Transmembrane helix</keyword>
<evidence type="ECO:0000256" key="5">
    <source>
        <dbReference type="ARBA" id="ARBA00022723"/>
    </source>
</evidence>
<keyword evidence="4 14" id="KW-0812">Transmembrane</keyword>
<dbReference type="InterPro" id="IPR059000">
    <property type="entry name" value="ATPase_P-type_domA"/>
</dbReference>
<evidence type="ECO:0000256" key="12">
    <source>
        <dbReference type="ARBA" id="ARBA00023136"/>
    </source>
</evidence>
<dbReference type="InterPro" id="IPR023299">
    <property type="entry name" value="ATPase_P-typ_cyto_dom_N"/>
</dbReference>
<dbReference type="Pfam" id="PF12409">
    <property type="entry name" value="P5-ATPase"/>
    <property type="match status" value="1"/>
</dbReference>
<keyword evidence="12 14" id="KW-0472">Membrane</keyword>
<dbReference type="PRINTS" id="PR00119">
    <property type="entry name" value="CATATPASE"/>
</dbReference>
<comment type="caution">
    <text evidence="19">The sequence shown here is derived from an EMBL/GenBank/DDBJ whole genome shotgun (WGS) entry which is preliminary data.</text>
</comment>
<dbReference type="GO" id="GO:0005524">
    <property type="term" value="F:ATP binding"/>
    <property type="evidence" value="ECO:0007669"/>
    <property type="project" value="UniProtKB-UniRule"/>
</dbReference>
<dbReference type="InterPro" id="IPR006544">
    <property type="entry name" value="P-type_TPase_V"/>
</dbReference>
<dbReference type="Gene3D" id="3.40.50.1000">
    <property type="entry name" value="HAD superfamily/HAD-like"/>
    <property type="match status" value="1"/>
</dbReference>
<dbReference type="GO" id="GO:0006874">
    <property type="term" value="P:intracellular calcium ion homeostasis"/>
    <property type="evidence" value="ECO:0007669"/>
    <property type="project" value="TreeGrafter"/>
</dbReference>
<keyword evidence="10 14" id="KW-1278">Translocase</keyword>
<feature type="compositionally biased region" description="Polar residues" evidence="15">
    <location>
        <begin position="1355"/>
        <end position="1365"/>
    </location>
</feature>
<feature type="region of interest" description="Disordered" evidence="15">
    <location>
        <begin position="1352"/>
        <end position="1373"/>
    </location>
</feature>
<dbReference type="OrthoDB" id="48943at2759"/>
<feature type="domain" description="Cation-transporting P-type ATPase N-terminal" evidence="17">
    <location>
        <begin position="257"/>
        <end position="305"/>
    </location>
</feature>
<keyword evidence="7" id="KW-0967">Endosome</keyword>
<evidence type="ECO:0000256" key="6">
    <source>
        <dbReference type="ARBA" id="ARBA00022741"/>
    </source>
</evidence>
<comment type="caution">
    <text evidence="14">Lacks conserved residue(s) required for the propagation of feature annotation.</text>
</comment>
<dbReference type="GO" id="GO:0031902">
    <property type="term" value="C:late endosome membrane"/>
    <property type="evidence" value="ECO:0007669"/>
    <property type="project" value="UniProtKB-SubCell"/>
</dbReference>
<dbReference type="GO" id="GO:0015203">
    <property type="term" value="F:polyamine transmembrane transporter activity"/>
    <property type="evidence" value="ECO:0007669"/>
    <property type="project" value="TreeGrafter"/>
</dbReference>
<evidence type="ECO:0000256" key="3">
    <source>
        <dbReference type="ARBA" id="ARBA00022553"/>
    </source>
</evidence>
<dbReference type="Proteomes" id="UP000792457">
    <property type="component" value="Unassembled WGS sequence"/>
</dbReference>
<dbReference type="Pfam" id="PF00690">
    <property type="entry name" value="Cation_ATPase_N"/>
    <property type="match status" value="1"/>
</dbReference>
<feature type="domain" description="P-type ATPase A" evidence="16">
    <location>
        <begin position="349"/>
        <end position="477"/>
    </location>
</feature>
<dbReference type="InterPro" id="IPR018303">
    <property type="entry name" value="ATPase_P-typ_P_site"/>
</dbReference>
<dbReference type="PROSITE" id="PS00154">
    <property type="entry name" value="ATPASE_E1_E2"/>
    <property type="match status" value="1"/>
</dbReference>
<keyword evidence="8 14" id="KW-0067">ATP-binding</keyword>
<evidence type="ECO:0000256" key="9">
    <source>
        <dbReference type="ARBA" id="ARBA00022842"/>
    </source>
</evidence>
<dbReference type="InterPro" id="IPR023298">
    <property type="entry name" value="ATPase_P-typ_TM_dom_sf"/>
</dbReference>
<evidence type="ECO:0000256" key="8">
    <source>
        <dbReference type="ARBA" id="ARBA00022840"/>
    </source>
</evidence>
<reference evidence="19" key="1">
    <citation type="submission" date="2013-04" db="EMBL/GenBank/DDBJ databases">
        <authorList>
            <person name="Qu J."/>
            <person name="Murali S.C."/>
            <person name="Bandaranaike D."/>
            <person name="Bellair M."/>
            <person name="Blankenburg K."/>
            <person name="Chao H."/>
            <person name="Dinh H."/>
            <person name="Doddapaneni H."/>
            <person name="Downs B."/>
            <person name="Dugan-Rocha S."/>
            <person name="Elkadiri S."/>
            <person name="Gnanaolivu R.D."/>
            <person name="Hernandez B."/>
            <person name="Javaid M."/>
            <person name="Jayaseelan J.C."/>
            <person name="Lee S."/>
            <person name="Li M."/>
            <person name="Ming W."/>
            <person name="Munidasa M."/>
            <person name="Muniz J."/>
            <person name="Nguyen L."/>
            <person name="Ongeri F."/>
            <person name="Osuji N."/>
            <person name="Pu L.-L."/>
            <person name="Puazo M."/>
            <person name="Qu C."/>
            <person name="Quiroz J."/>
            <person name="Raj R."/>
            <person name="Weissenberger G."/>
            <person name="Xin Y."/>
            <person name="Zou X."/>
            <person name="Han Y."/>
            <person name="Richards S."/>
            <person name="Worley K."/>
            <person name="Muzny D."/>
            <person name="Gibbs R."/>
        </authorList>
    </citation>
    <scope>NUCLEOTIDE SEQUENCE</scope>
    <source>
        <strain evidence="19">Sampled in the wild</strain>
    </source>
</reference>
<dbReference type="EC" id="7.2.2.-" evidence="14"/>
<dbReference type="Pfam" id="PF13246">
    <property type="entry name" value="Cation_ATPase"/>
    <property type="match status" value="1"/>
</dbReference>
<evidence type="ECO:0000259" key="17">
    <source>
        <dbReference type="Pfam" id="PF00690"/>
    </source>
</evidence>
<feature type="transmembrane region" description="Helical" evidence="14">
    <location>
        <begin position="1123"/>
        <end position="1143"/>
    </location>
</feature>
<keyword evidence="5 14" id="KW-0479">Metal-binding</keyword>
<evidence type="ECO:0000256" key="15">
    <source>
        <dbReference type="SAM" id="MobiDB-lite"/>
    </source>
</evidence>
<dbReference type="Pfam" id="PF00122">
    <property type="entry name" value="E1-E2_ATPase"/>
    <property type="match status" value="1"/>
</dbReference>
<gene>
    <name evidence="19" type="ORF">J437_LFUL000068</name>
</gene>
<dbReference type="FunFam" id="3.40.1110.10:FF:000026">
    <property type="entry name" value="Cation-transporting ATPase"/>
    <property type="match status" value="1"/>
</dbReference>
<name>A0A8K0JZU4_LADFU</name>
<accession>A0A8K0JZU4</accession>
<dbReference type="PANTHER" id="PTHR45630">
    <property type="entry name" value="CATION-TRANSPORTING ATPASE-RELATED"/>
    <property type="match status" value="1"/>
</dbReference>
<feature type="compositionally biased region" description="Basic and acidic residues" evidence="15">
    <location>
        <begin position="147"/>
        <end position="156"/>
    </location>
</feature>